<feature type="region of interest" description="Disordered" evidence="5">
    <location>
        <begin position="345"/>
        <end position="364"/>
    </location>
</feature>
<feature type="compositionally biased region" description="Polar residues" evidence="5">
    <location>
        <begin position="224"/>
        <end position="233"/>
    </location>
</feature>
<keyword evidence="2" id="KW-0677">Repeat</keyword>
<reference evidence="6 7" key="1">
    <citation type="journal article" date="2021" name="Elife">
        <title>Chloroplast acquisition without the gene transfer in kleptoplastic sea slugs, Plakobranchus ocellatus.</title>
        <authorList>
            <person name="Maeda T."/>
            <person name="Takahashi S."/>
            <person name="Yoshida T."/>
            <person name="Shimamura S."/>
            <person name="Takaki Y."/>
            <person name="Nagai Y."/>
            <person name="Toyoda A."/>
            <person name="Suzuki Y."/>
            <person name="Arimoto A."/>
            <person name="Ishii H."/>
            <person name="Satoh N."/>
            <person name="Nishiyama T."/>
            <person name="Hasebe M."/>
            <person name="Maruyama T."/>
            <person name="Minagawa J."/>
            <person name="Obokata J."/>
            <person name="Shigenobu S."/>
        </authorList>
    </citation>
    <scope>NUCLEOTIDE SEQUENCE [LARGE SCALE GENOMIC DNA]</scope>
</reference>
<protein>
    <submittedName>
        <fullName evidence="6">Phosphatase and actin regulator</fullName>
    </submittedName>
</protein>
<evidence type="ECO:0000313" key="7">
    <source>
        <dbReference type="Proteomes" id="UP000735302"/>
    </source>
</evidence>
<dbReference type="GO" id="GO:0003779">
    <property type="term" value="F:actin binding"/>
    <property type="evidence" value="ECO:0007669"/>
    <property type="project" value="UniProtKB-KW"/>
</dbReference>
<evidence type="ECO:0000313" key="6">
    <source>
        <dbReference type="EMBL" id="GFO41517.1"/>
    </source>
</evidence>
<proteinExistence type="inferred from homology"/>
<organism evidence="6 7">
    <name type="scientific">Plakobranchus ocellatus</name>
    <dbReference type="NCBI Taxonomy" id="259542"/>
    <lineage>
        <taxon>Eukaryota</taxon>
        <taxon>Metazoa</taxon>
        <taxon>Spiralia</taxon>
        <taxon>Lophotrochozoa</taxon>
        <taxon>Mollusca</taxon>
        <taxon>Gastropoda</taxon>
        <taxon>Heterobranchia</taxon>
        <taxon>Euthyneura</taxon>
        <taxon>Panpulmonata</taxon>
        <taxon>Sacoglossa</taxon>
        <taxon>Placobranchoidea</taxon>
        <taxon>Plakobranchidae</taxon>
        <taxon>Plakobranchus</taxon>
    </lineage>
</organism>
<dbReference type="Proteomes" id="UP000735302">
    <property type="component" value="Unassembled WGS sequence"/>
</dbReference>
<keyword evidence="3" id="KW-0009">Actin-binding</keyword>
<dbReference type="GO" id="GO:0030036">
    <property type="term" value="P:actin cytoskeleton organization"/>
    <property type="evidence" value="ECO:0007669"/>
    <property type="project" value="TreeGrafter"/>
</dbReference>
<dbReference type="PANTHER" id="PTHR12751:SF18">
    <property type="entry name" value="PHOSPHATASE AND ACTIN REGULATOR 1"/>
    <property type="match status" value="1"/>
</dbReference>
<sequence>MATVEARIAVQSHADKEHDPSAANDSTVVVTPNISTSLTSAGDGSVASTAVSGDSFHRNSASGGNNCDFSGLPIHVPNGIVPDGAAKGIPASLEDVPENSQAIPANVFMAHRTNSNNIIMAPHTCDSTQGISNTSDSSNTNVADSTKTAVPSASVAGASADRESAEATASLALLSAHDHGARARSDSQATSCDSRSVDTAGEESASGDDEISASTSSLPASSPRLKNTPSSPHQHGRSSKGGGEVSSSRWRRHWPWSRFRRRRRDKDARKNGDSSSVGRNGSGGGGAGAGTGTPPNERKSKLSALGKIFRPWKWKRKKKSERIERTAVEIERKISMRMSRDELIRKGVLKEPDDTQNHVPTIGE</sequence>
<comment type="similarity">
    <text evidence="1">Belongs to the phosphatase and actin regulator family.</text>
</comment>
<evidence type="ECO:0000256" key="2">
    <source>
        <dbReference type="ARBA" id="ARBA00022737"/>
    </source>
</evidence>
<dbReference type="PANTHER" id="PTHR12751">
    <property type="entry name" value="PHOSPHATASE AND ACTIN REGULATOR PHACTR"/>
    <property type="match status" value="1"/>
</dbReference>
<feature type="repeat" description="RPEL" evidence="4">
    <location>
        <begin position="328"/>
        <end position="353"/>
    </location>
</feature>
<dbReference type="PROSITE" id="PS51073">
    <property type="entry name" value="RPEL"/>
    <property type="match status" value="1"/>
</dbReference>
<feature type="compositionally biased region" description="Basic and acidic residues" evidence="5">
    <location>
        <begin position="345"/>
        <end position="356"/>
    </location>
</feature>
<evidence type="ECO:0000256" key="5">
    <source>
        <dbReference type="SAM" id="MobiDB-lite"/>
    </source>
</evidence>
<keyword evidence="7" id="KW-1185">Reference proteome</keyword>
<evidence type="ECO:0000256" key="1">
    <source>
        <dbReference type="ARBA" id="ARBA00009795"/>
    </source>
</evidence>
<name>A0AAV4DBB4_9GAST</name>
<dbReference type="AlphaFoldDB" id="A0AAV4DBB4"/>
<feature type="region of interest" description="Disordered" evidence="5">
    <location>
        <begin position="180"/>
        <end position="304"/>
    </location>
</feature>
<dbReference type="EMBL" id="BLXT01007695">
    <property type="protein sequence ID" value="GFO41517.1"/>
    <property type="molecule type" value="Genomic_DNA"/>
</dbReference>
<feature type="compositionally biased region" description="Gly residues" evidence="5">
    <location>
        <begin position="280"/>
        <end position="291"/>
    </location>
</feature>
<accession>A0AAV4DBB4</accession>
<gene>
    <name evidence="6" type="ORF">PoB_006802200</name>
</gene>
<dbReference type="InterPro" id="IPR004018">
    <property type="entry name" value="RPEL_repeat"/>
</dbReference>
<comment type="caution">
    <text evidence="6">The sequence shown here is derived from an EMBL/GenBank/DDBJ whole genome shotgun (WGS) entry which is preliminary data.</text>
</comment>
<feature type="compositionally biased region" description="Low complexity" evidence="5">
    <location>
        <begin position="212"/>
        <end position="223"/>
    </location>
</feature>
<feature type="compositionally biased region" description="Basic residues" evidence="5">
    <location>
        <begin position="249"/>
        <end position="264"/>
    </location>
</feature>
<evidence type="ECO:0000256" key="4">
    <source>
        <dbReference type="PROSITE-ProRule" id="PRU00401"/>
    </source>
</evidence>
<evidence type="ECO:0000256" key="3">
    <source>
        <dbReference type="ARBA" id="ARBA00023203"/>
    </source>
</evidence>